<protein>
    <submittedName>
        <fullName evidence="1">Uncharacterized protein</fullName>
    </submittedName>
</protein>
<accession>A0A9P4JZY2</accession>
<comment type="caution">
    <text evidence="1">The sequence shown here is derived from an EMBL/GenBank/DDBJ whole genome shotgun (WGS) entry which is preliminary data.</text>
</comment>
<dbReference type="AlphaFoldDB" id="A0A9P4JZY2"/>
<organism evidence="1 2">
    <name type="scientific">Lojkania enalia</name>
    <dbReference type="NCBI Taxonomy" id="147567"/>
    <lineage>
        <taxon>Eukaryota</taxon>
        <taxon>Fungi</taxon>
        <taxon>Dikarya</taxon>
        <taxon>Ascomycota</taxon>
        <taxon>Pezizomycotina</taxon>
        <taxon>Dothideomycetes</taxon>
        <taxon>Pleosporomycetidae</taxon>
        <taxon>Pleosporales</taxon>
        <taxon>Pleosporales incertae sedis</taxon>
        <taxon>Lojkania</taxon>
    </lineage>
</organism>
<sequence length="83" mass="8922">MRGFRSAAHIPLVAEYLAWNLSALCHIHACDSTVKLLALCPSTLYSSPLLTNAVGFNTRNGRARATACVTDTRLAAGTLYLND</sequence>
<proteinExistence type="predicted"/>
<gene>
    <name evidence="1" type="ORF">CC78DRAFT_143607</name>
</gene>
<evidence type="ECO:0000313" key="1">
    <source>
        <dbReference type="EMBL" id="KAF2258153.1"/>
    </source>
</evidence>
<dbReference type="Proteomes" id="UP000800093">
    <property type="component" value="Unassembled WGS sequence"/>
</dbReference>
<name>A0A9P4JZY2_9PLEO</name>
<evidence type="ECO:0000313" key="2">
    <source>
        <dbReference type="Proteomes" id="UP000800093"/>
    </source>
</evidence>
<reference evidence="2" key="1">
    <citation type="journal article" date="2020" name="Stud. Mycol.">
        <title>101 Dothideomycetes genomes: A test case for predicting lifestyles and emergence of pathogens.</title>
        <authorList>
            <person name="Haridas S."/>
            <person name="Albert R."/>
            <person name="Binder M."/>
            <person name="Bloem J."/>
            <person name="LaButti K."/>
            <person name="Salamov A."/>
            <person name="Andreopoulos B."/>
            <person name="Baker S."/>
            <person name="Barry K."/>
            <person name="Bills G."/>
            <person name="Bluhm B."/>
            <person name="Cannon C."/>
            <person name="Castanera R."/>
            <person name="Culley D."/>
            <person name="Daum C."/>
            <person name="Ezra D."/>
            <person name="Gonzalez J."/>
            <person name="Henrissat B."/>
            <person name="Kuo A."/>
            <person name="Liang C."/>
            <person name="Lipzen A."/>
            <person name="Lutzoni F."/>
            <person name="Magnuson J."/>
            <person name="Mondo S."/>
            <person name="Nolan M."/>
            <person name="Ohm R."/>
            <person name="Pangilinan J."/>
            <person name="Park H.-J."/>
            <person name="Ramirez L."/>
            <person name="Alfaro M."/>
            <person name="Sun H."/>
            <person name="Tritt A."/>
            <person name="Yoshinaga Y."/>
            <person name="Zwiers L.-H."/>
            <person name="Turgeon B."/>
            <person name="Goodwin S."/>
            <person name="Spatafora J."/>
            <person name="Crous P."/>
            <person name="Grigoriev I."/>
        </authorList>
    </citation>
    <scope>NUCLEOTIDE SEQUENCE [LARGE SCALE GENOMIC DNA]</scope>
    <source>
        <strain evidence="2">CBS 304.66</strain>
    </source>
</reference>
<keyword evidence="2" id="KW-1185">Reference proteome</keyword>
<dbReference type="EMBL" id="ML986778">
    <property type="protein sequence ID" value="KAF2258153.1"/>
    <property type="molecule type" value="Genomic_DNA"/>
</dbReference>